<dbReference type="OrthoDB" id="21204at2759"/>
<dbReference type="EMBL" id="JXTB01000160">
    <property type="protein sequence ID" value="PON57312.1"/>
    <property type="molecule type" value="Genomic_DNA"/>
</dbReference>
<comment type="caution">
    <text evidence="1">The sequence shown here is derived from an EMBL/GenBank/DDBJ whole genome shotgun (WGS) entry which is preliminary data.</text>
</comment>
<organism evidence="1 2">
    <name type="scientific">Parasponia andersonii</name>
    <name type="common">Sponia andersonii</name>
    <dbReference type="NCBI Taxonomy" id="3476"/>
    <lineage>
        <taxon>Eukaryota</taxon>
        <taxon>Viridiplantae</taxon>
        <taxon>Streptophyta</taxon>
        <taxon>Embryophyta</taxon>
        <taxon>Tracheophyta</taxon>
        <taxon>Spermatophyta</taxon>
        <taxon>Magnoliopsida</taxon>
        <taxon>eudicotyledons</taxon>
        <taxon>Gunneridae</taxon>
        <taxon>Pentapetalae</taxon>
        <taxon>rosids</taxon>
        <taxon>fabids</taxon>
        <taxon>Rosales</taxon>
        <taxon>Cannabaceae</taxon>
        <taxon>Parasponia</taxon>
    </lineage>
</organism>
<dbReference type="Proteomes" id="UP000237105">
    <property type="component" value="Unassembled WGS sequence"/>
</dbReference>
<gene>
    <name evidence="1" type="ORF">PanWU01x14_174290</name>
</gene>
<dbReference type="AlphaFoldDB" id="A0A2P5C8C6"/>
<evidence type="ECO:0000313" key="1">
    <source>
        <dbReference type="EMBL" id="PON57312.1"/>
    </source>
</evidence>
<proteinExistence type="predicted"/>
<keyword evidence="2" id="KW-1185">Reference proteome</keyword>
<accession>A0A2P5C8C6</accession>
<evidence type="ECO:0000313" key="2">
    <source>
        <dbReference type="Proteomes" id="UP000237105"/>
    </source>
</evidence>
<protein>
    <submittedName>
        <fullName evidence="1">Uncharacterized protein</fullName>
    </submittedName>
</protein>
<reference evidence="2" key="1">
    <citation type="submission" date="2016-06" db="EMBL/GenBank/DDBJ databases">
        <title>Parallel loss of symbiosis genes in relatives of nitrogen-fixing non-legume Parasponia.</title>
        <authorList>
            <person name="Van Velzen R."/>
            <person name="Holmer R."/>
            <person name="Bu F."/>
            <person name="Rutten L."/>
            <person name="Van Zeijl A."/>
            <person name="Liu W."/>
            <person name="Santuari L."/>
            <person name="Cao Q."/>
            <person name="Sharma T."/>
            <person name="Shen D."/>
            <person name="Roswanjaya Y."/>
            <person name="Wardhani T."/>
            <person name="Kalhor M.S."/>
            <person name="Jansen J."/>
            <person name="Van den Hoogen J."/>
            <person name="Gungor B."/>
            <person name="Hartog M."/>
            <person name="Hontelez J."/>
            <person name="Verver J."/>
            <person name="Yang W.-C."/>
            <person name="Schijlen E."/>
            <person name="Repin R."/>
            <person name="Schilthuizen M."/>
            <person name="Schranz E."/>
            <person name="Heidstra R."/>
            <person name="Miyata K."/>
            <person name="Fedorova E."/>
            <person name="Kohlen W."/>
            <person name="Bisseling T."/>
            <person name="Smit S."/>
            <person name="Geurts R."/>
        </authorList>
    </citation>
    <scope>NUCLEOTIDE SEQUENCE [LARGE SCALE GENOMIC DNA]</scope>
    <source>
        <strain evidence="2">cv. WU1-14</strain>
    </source>
</reference>
<sequence length="117" mass="12984">MDMESPLLIGDPYINVLPYTERADASETTSTSFSIELSAKFTRAPLDEDSDDDEALIFDDTRLESVIISRDLPLSLDVLKNDNDENDRQFRAALDAFLAEVHVPSSLSSMLTDGIVE</sequence>
<name>A0A2P5C8C6_PARAD</name>